<comment type="caution">
    <text evidence="1">The sequence shown here is derived from an EMBL/GenBank/DDBJ whole genome shotgun (WGS) entry which is preliminary data.</text>
</comment>
<evidence type="ECO:0000313" key="2">
    <source>
        <dbReference type="Proteomes" id="UP001163846"/>
    </source>
</evidence>
<dbReference type="Proteomes" id="UP001163846">
    <property type="component" value="Unassembled WGS sequence"/>
</dbReference>
<keyword evidence="2" id="KW-1185">Reference proteome</keyword>
<reference evidence="1" key="1">
    <citation type="submission" date="2022-08" db="EMBL/GenBank/DDBJ databases">
        <authorList>
            <consortium name="DOE Joint Genome Institute"/>
            <person name="Min B."/>
            <person name="Riley R."/>
            <person name="Sierra-Patev S."/>
            <person name="Naranjo-Ortiz M."/>
            <person name="Looney B."/>
            <person name="Konkel Z."/>
            <person name="Slot J.C."/>
            <person name="Sakamoto Y."/>
            <person name="Steenwyk J.L."/>
            <person name="Rokas A."/>
            <person name="Carro J."/>
            <person name="Camarero S."/>
            <person name="Ferreira P."/>
            <person name="Molpeceres G."/>
            <person name="Ruiz-Duenas F.J."/>
            <person name="Serrano A."/>
            <person name="Henrissat B."/>
            <person name="Drula E."/>
            <person name="Hughes K.W."/>
            <person name="Mata J.L."/>
            <person name="Ishikawa N.K."/>
            <person name="Vargas-Isla R."/>
            <person name="Ushijima S."/>
            <person name="Smith C.A."/>
            <person name="Ahrendt S."/>
            <person name="Andreopoulos W."/>
            <person name="He G."/>
            <person name="Labutti K."/>
            <person name="Lipzen A."/>
            <person name="Ng V."/>
            <person name="Sandor L."/>
            <person name="Barry K."/>
            <person name="Martinez A.T."/>
            <person name="Xiao Y."/>
            <person name="Gibbons J.G."/>
            <person name="Terashima K."/>
            <person name="Hibbett D.S."/>
            <person name="Grigoriev I.V."/>
        </authorList>
    </citation>
    <scope>NUCLEOTIDE SEQUENCE</scope>
    <source>
        <strain evidence="1">TFB9207</strain>
    </source>
</reference>
<gene>
    <name evidence="1" type="ORF">F5878DRAFT_695684</name>
</gene>
<dbReference type="AlphaFoldDB" id="A0AA38P1X6"/>
<name>A0AA38P1X6_9AGAR</name>
<accession>A0AA38P1X6</accession>
<sequence length="233" mass="26137">MPRPTECACYICIARSLTPVKSLELVSEGKALFPNKALARRALAIAPPIGYDIELYDPSDDMQSALLALASLVADVQSQAQKTSIVQHLFFSENKKDWNLIYPWLDFFADVCLENMASTCKSFELQDRVLYIFPLLFLGPLYGHLRHPSLVRETLSLLKSTPRIMKNIFHAWSFASDSAHQTLILHSQTLLLFSDAANAIKITTSDNVNMSLFTDAFFTLPSGPKYSSFHVFP</sequence>
<proteinExistence type="predicted"/>
<dbReference type="EMBL" id="MU806511">
    <property type="protein sequence ID" value="KAJ3834583.1"/>
    <property type="molecule type" value="Genomic_DNA"/>
</dbReference>
<protein>
    <submittedName>
        <fullName evidence="1">Uncharacterized protein</fullName>
    </submittedName>
</protein>
<evidence type="ECO:0000313" key="1">
    <source>
        <dbReference type="EMBL" id="KAJ3834583.1"/>
    </source>
</evidence>
<organism evidence="1 2">
    <name type="scientific">Lentinula raphanica</name>
    <dbReference type="NCBI Taxonomy" id="153919"/>
    <lineage>
        <taxon>Eukaryota</taxon>
        <taxon>Fungi</taxon>
        <taxon>Dikarya</taxon>
        <taxon>Basidiomycota</taxon>
        <taxon>Agaricomycotina</taxon>
        <taxon>Agaricomycetes</taxon>
        <taxon>Agaricomycetidae</taxon>
        <taxon>Agaricales</taxon>
        <taxon>Marasmiineae</taxon>
        <taxon>Omphalotaceae</taxon>
        <taxon>Lentinula</taxon>
    </lineage>
</organism>